<sequence length="655" mass="72916">MATRRARAIVVVACVAWAIASGVTRADALWGRRGGGANAASAGAADDRRVCFVAATVPWTFGAYQAQALGLSKAFADNGYETFWMPRVPGVRLPPGEYADWRRARERFAGDVRAPTKAEQKAMEHLTFLGVPDVHAPYARINELSMTMKQVNEASSTHRLDAFVLLMDIGQMYFDGYDFAVPVVLWMPYHHEEADASVAVVRTYSGVAALSDTTGRAIATEQPLTRTIPHFIDRASLNALADSFETKLKIADDVKNRRKVIRRAVFDSKKYDRMFSRSIDEVDDDTFLVLMQGGNYENSDRKGWVASINAFAEFQRANPKLKTHLWIHTVDSAMTQNDLNHKSKPPVAVLRTGISLRAALQRAQIPSNMYTLDENLHDKVFTSALKRHADVCLHTSKSEGFGMVVLECQALGTPVVTTNYTAMRDYTKYGLAVEIGARESIQGAYFAAPSVPGGAAALTAIATGAASLPLVEDVYKWIDEELSLSAVFTKFESLLGEAKIAHAKRTPWSQVDTYKTRPLFTVTTDEYPRLATWDTPWTLYHHPGVEVDYDTIQRMLIQATSSGDYYVIAVAQTRREGVLLPFDPQDGVHNINPYHVAIVRTWMLRQFQEANSYIWSSVYQIMQTCGDHKFFLPLPEGLANIKPNLDPEIASRDEL</sequence>
<dbReference type="GeneID" id="5002029"/>
<dbReference type="KEGG" id="olu:OSTLU_15588"/>
<keyword evidence="1" id="KW-0808">Transferase</keyword>
<feature type="domain" description="Glycosyl transferase family 1" evidence="3">
    <location>
        <begin position="384"/>
        <end position="428"/>
    </location>
</feature>
<dbReference type="Proteomes" id="UP000001568">
    <property type="component" value="Chromosome 5"/>
</dbReference>
<dbReference type="AlphaFoldDB" id="A4RY54"/>
<evidence type="ECO:0000313" key="4">
    <source>
        <dbReference type="EMBL" id="ABO96403.1"/>
    </source>
</evidence>
<feature type="signal peptide" evidence="2">
    <location>
        <begin position="1"/>
        <end position="28"/>
    </location>
</feature>
<evidence type="ECO:0000256" key="2">
    <source>
        <dbReference type="SAM" id="SignalP"/>
    </source>
</evidence>
<gene>
    <name evidence="4" type="ORF">OSTLU_15588</name>
</gene>
<accession>A4RY54</accession>
<keyword evidence="1" id="KW-0328">Glycosyltransferase</keyword>
<feature type="chain" id="PRO_5002672973" description="Glycosyl transferase family 1 domain-containing protein" evidence="2">
    <location>
        <begin position="29"/>
        <end position="655"/>
    </location>
</feature>
<keyword evidence="5" id="KW-1185">Reference proteome</keyword>
<dbReference type="PANTHER" id="PTHR12526:SF630">
    <property type="entry name" value="GLYCOSYLTRANSFERASE"/>
    <property type="match status" value="1"/>
</dbReference>
<dbReference type="EMBL" id="CP000585">
    <property type="protein sequence ID" value="ABO96403.1"/>
    <property type="molecule type" value="Genomic_DNA"/>
</dbReference>
<dbReference type="OrthoDB" id="512920at2759"/>
<evidence type="ECO:0000313" key="5">
    <source>
        <dbReference type="Proteomes" id="UP000001568"/>
    </source>
</evidence>
<keyword evidence="2" id="KW-0732">Signal</keyword>
<dbReference type="Gene3D" id="3.40.50.2000">
    <property type="entry name" value="Glycogen Phosphorylase B"/>
    <property type="match status" value="1"/>
</dbReference>
<dbReference type="Pfam" id="PF00534">
    <property type="entry name" value="Glycos_transf_1"/>
    <property type="match status" value="1"/>
</dbReference>
<organism evidence="4 5">
    <name type="scientific">Ostreococcus lucimarinus (strain CCE9901)</name>
    <dbReference type="NCBI Taxonomy" id="436017"/>
    <lineage>
        <taxon>Eukaryota</taxon>
        <taxon>Viridiplantae</taxon>
        <taxon>Chlorophyta</taxon>
        <taxon>Mamiellophyceae</taxon>
        <taxon>Mamiellales</taxon>
        <taxon>Bathycoccaceae</taxon>
        <taxon>Ostreococcus</taxon>
    </lineage>
</organism>
<reference evidence="4 5" key="1">
    <citation type="journal article" date="2007" name="Proc. Natl. Acad. Sci. U.S.A.">
        <title>The tiny eukaryote Ostreococcus provides genomic insights into the paradox of plankton speciation.</title>
        <authorList>
            <person name="Palenik B."/>
            <person name="Grimwood J."/>
            <person name="Aerts A."/>
            <person name="Rouze P."/>
            <person name="Salamov A."/>
            <person name="Putnam N."/>
            <person name="Dupont C."/>
            <person name="Jorgensen R."/>
            <person name="Derelle E."/>
            <person name="Rombauts S."/>
            <person name="Zhou K."/>
            <person name="Otillar R."/>
            <person name="Merchant S.S."/>
            <person name="Podell S."/>
            <person name="Gaasterland T."/>
            <person name="Napoli C."/>
            <person name="Gendler K."/>
            <person name="Manuell A."/>
            <person name="Tai V."/>
            <person name="Vallon O."/>
            <person name="Piganeau G."/>
            <person name="Jancek S."/>
            <person name="Heijde M."/>
            <person name="Jabbari K."/>
            <person name="Bowler C."/>
            <person name="Lohr M."/>
            <person name="Robbens S."/>
            <person name="Werner G."/>
            <person name="Dubchak I."/>
            <person name="Pazour G.J."/>
            <person name="Ren Q."/>
            <person name="Paulsen I."/>
            <person name="Delwiche C."/>
            <person name="Schmutz J."/>
            <person name="Rokhsar D."/>
            <person name="Van de Peer Y."/>
            <person name="Moreau H."/>
            <person name="Grigoriev I.V."/>
        </authorList>
    </citation>
    <scope>NUCLEOTIDE SEQUENCE [LARGE SCALE GENOMIC DNA]</scope>
    <source>
        <strain evidence="4 5">CCE9901</strain>
    </source>
</reference>
<proteinExistence type="predicted"/>
<evidence type="ECO:0000259" key="3">
    <source>
        <dbReference type="Pfam" id="PF00534"/>
    </source>
</evidence>
<dbReference type="RefSeq" id="XP_001418110.1">
    <property type="nucleotide sequence ID" value="XM_001418073.1"/>
</dbReference>
<dbReference type="Gramene" id="ABO96403">
    <property type="protein sequence ID" value="ABO96403"/>
    <property type="gene ID" value="OSTLU_15588"/>
</dbReference>
<dbReference type="HOGENOM" id="CLU_027683_0_0_1"/>
<dbReference type="InterPro" id="IPR001296">
    <property type="entry name" value="Glyco_trans_1"/>
</dbReference>
<protein>
    <recommendedName>
        <fullName evidence="3">Glycosyl transferase family 1 domain-containing protein</fullName>
    </recommendedName>
</protein>
<dbReference type="SUPFAM" id="SSF53756">
    <property type="entry name" value="UDP-Glycosyltransferase/glycogen phosphorylase"/>
    <property type="match status" value="1"/>
</dbReference>
<dbReference type="PANTHER" id="PTHR12526">
    <property type="entry name" value="GLYCOSYLTRANSFERASE"/>
    <property type="match status" value="1"/>
</dbReference>
<evidence type="ECO:0000256" key="1">
    <source>
        <dbReference type="ARBA" id="ARBA00022676"/>
    </source>
</evidence>
<dbReference type="OMA" id="LTRTIPH"/>
<dbReference type="eggNOG" id="ENOG502SAC6">
    <property type="taxonomic scope" value="Eukaryota"/>
</dbReference>
<dbReference type="GO" id="GO:0016757">
    <property type="term" value="F:glycosyltransferase activity"/>
    <property type="evidence" value="ECO:0007669"/>
    <property type="project" value="UniProtKB-KW"/>
</dbReference>
<name>A4RY54_OSTLU</name>